<keyword evidence="3" id="KW-0732">Signal</keyword>
<gene>
    <name evidence="4" type="ORF">HG263_16780</name>
</gene>
<dbReference type="InterPro" id="IPR019405">
    <property type="entry name" value="Lactonase_7-beta_prop"/>
</dbReference>
<keyword evidence="5" id="KW-1185">Reference proteome</keyword>
<organism evidence="4 5">
    <name type="scientific">Pseudoalteromonas caenipelagi</name>
    <dbReference type="NCBI Taxonomy" id="2726988"/>
    <lineage>
        <taxon>Bacteria</taxon>
        <taxon>Pseudomonadati</taxon>
        <taxon>Pseudomonadota</taxon>
        <taxon>Gammaproteobacteria</taxon>
        <taxon>Alteromonadales</taxon>
        <taxon>Pseudoalteromonadaceae</taxon>
        <taxon>Pseudoalteromonas</taxon>
    </lineage>
</organism>
<evidence type="ECO:0000256" key="3">
    <source>
        <dbReference type="SAM" id="SignalP"/>
    </source>
</evidence>
<protein>
    <submittedName>
        <fullName evidence="4">Lactonase family protein</fullName>
    </submittedName>
</protein>
<dbReference type="InterPro" id="IPR015943">
    <property type="entry name" value="WD40/YVTN_repeat-like_dom_sf"/>
</dbReference>
<keyword evidence="2" id="KW-0119">Carbohydrate metabolism</keyword>
<dbReference type="Gene3D" id="2.130.10.10">
    <property type="entry name" value="YVTN repeat-like/Quinoprotein amine dehydrogenase"/>
    <property type="match status" value="2"/>
</dbReference>
<dbReference type="EMBL" id="JABBPG010000008">
    <property type="protein sequence ID" value="NOU52186.1"/>
    <property type="molecule type" value="Genomic_DNA"/>
</dbReference>
<feature type="chain" id="PRO_5032728974" evidence="3">
    <location>
        <begin position="26"/>
        <end position="393"/>
    </location>
</feature>
<dbReference type="GO" id="GO:0017057">
    <property type="term" value="F:6-phosphogluconolactonase activity"/>
    <property type="evidence" value="ECO:0007669"/>
    <property type="project" value="TreeGrafter"/>
</dbReference>
<dbReference type="Pfam" id="PF10282">
    <property type="entry name" value="Lactonase"/>
    <property type="match status" value="2"/>
</dbReference>
<dbReference type="PANTHER" id="PTHR30344">
    <property type="entry name" value="6-PHOSPHOGLUCONOLACTONASE-RELATED"/>
    <property type="match status" value="1"/>
</dbReference>
<dbReference type="InterPro" id="IPR050282">
    <property type="entry name" value="Cycloisomerase_2"/>
</dbReference>
<evidence type="ECO:0000256" key="2">
    <source>
        <dbReference type="ARBA" id="ARBA00022526"/>
    </source>
</evidence>
<accession>A0A849VFY6</accession>
<dbReference type="GO" id="GO:0006006">
    <property type="term" value="P:glucose metabolic process"/>
    <property type="evidence" value="ECO:0007669"/>
    <property type="project" value="UniProtKB-KW"/>
</dbReference>
<name>A0A849VFY6_9GAMM</name>
<sequence length="393" mass="42591">MVRLKGYVALFVCLLITGASKASFAIEHKILTVVQTIQDGENGVEGLDNPRHVKLSKDGKHVFIVSGDDNALVGFKLKSNRLLQPFDFLKSAPDKGIYLEGAASLTQIGSEKRIAVTSFYDGALSVFDFSNDSKLIPLQSFSDHISPKIVFKNNQPLANLDKLGLFGAWEVIQSHDGKQLLVASYKSNSVTIFNVDAKTIKLAQQVKHLDKQPKHLGNPVSIALSASGNKLFVAGFDGNIVTIYARDNEGKLAFLQQLENTLSAEKILSNPQKIIASHNGKFIYVANASNASITVFADEDGFFNHVQSITVEGLKGVGTLLLSNDGKHLFAAGEQDSGLVQLRVQANGRLSEAISYNNESNSIHGISSIEQLEARRLLLSAAKADTVYLVQLP</sequence>
<feature type="signal peptide" evidence="3">
    <location>
        <begin position="1"/>
        <end position="25"/>
    </location>
</feature>
<proteinExistence type="inferred from homology"/>
<reference evidence="4 5" key="1">
    <citation type="submission" date="2020-04" db="EMBL/GenBank/DDBJ databases">
        <title>Pseudoalteromonas caenipelagi sp. nov., isolated from a tidal flat.</title>
        <authorList>
            <person name="Park S."/>
            <person name="Yoon J.-H."/>
        </authorList>
    </citation>
    <scope>NUCLEOTIDE SEQUENCE [LARGE SCALE GENOMIC DNA]</scope>
    <source>
        <strain evidence="4 5">JBTF-M23</strain>
    </source>
</reference>
<evidence type="ECO:0000256" key="1">
    <source>
        <dbReference type="ARBA" id="ARBA00005564"/>
    </source>
</evidence>
<dbReference type="AlphaFoldDB" id="A0A849VFY6"/>
<evidence type="ECO:0000313" key="4">
    <source>
        <dbReference type="EMBL" id="NOU52186.1"/>
    </source>
</evidence>
<dbReference type="PANTHER" id="PTHR30344:SF1">
    <property type="entry name" value="6-PHOSPHOGLUCONOLACTONASE"/>
    <property type="match status" value="1"/>
</dbReference>
<comment type="caution">
    <text evidence="4">The sequence shown here is derived from an EMBL/GenBank/DDBJ whole genome shotgun (WGS) entry which is preliminary data.</text>
</comment>
<keyword evidence="2" id="KW-0313">Glucose metabolism</keyword>
<dbReference type="SUPFAM" id="SSF50969">
    <property type="entry name" value="YVTN repeat-like/Quinoprotein amine dehydrogenase"/>
    <property type="match status" value="1"/>
</dbReference>
<comment type="similarity">
    <text evidence="1">Belongs to the cycloisomerase 2 family.</text>
</comment>
<dbReference type="Proteomes" id="UP000586305">
    <property type="component" value="Unassembled WGS sequence"/>
</dbReference>
<evidence type="ECO:0000313" key="5">
    <source>
        <dbReference type="Proteomes" id="UP000586305"/>
    </source>
</evidence>
<dbReference type="InterPro" id="IPR011044">
    <property type="entry name" value="Quino_amine_DH_bsu"/>
</dbReference>
<dbReference type="RefSeq" id="WP_171627244.1">
    <property type="nucleotide sequence ID" value="NZ_JABBPG010000008.1"/>
</dbReference>